<sequence>MEQHLEKKIKEMTDQMDASKDTTVRKQLRSDRKEPKQALKNVRDFIERKQKYARDLAIMQQRNSYSKTDHDATFMRMKDDYMKNGQLKAGYNIQLATEGQYALAYDVFPNPTDVRTLAPFLSTIEEKFFSLPTYLVGDAGYGSEENYKTIRSAYDSIPLVTYSMFRNEKSRAFKKNAYHVQNWPYDEKTDQFTCPTNKQVTFQYVSKRKDKAGFERSFRVYECESCQECPVRSYCTKAAEGRNRQVRINTEWESHKQMIRDLLSNEKASSVYAKRKVDVEPVFGFLKANLRFTRFSVRGTEKVKNEIGFAFMAVNLRKYQASSGYFGPYDKKRRIDSRIDSPFYMFRRLLSQPLNRDFFSGPLVGVRVIPTYPFVFCRFGG</sequence>
<reference evidence="3 4" key="1">
    <citation type="submission" date="2018-03" db="EMBL/GenBank/DDBJ databases">
        <title>Bacillus urumqiensis sp. nov., a moderately haloalkaliphilic bacterium isolated from a salt lake.</title>
        <authorList>
            <person name="Zhao B."/>
            <person name="Liao Z."/>
        </authorList>
    </citation>
    <scope>NUCLEOTIDE SEQUENCE [LARGE SCALE GENOMIC DNA]</scope>
    <source>
        <strain evidence="3 4">BZ-SZ-XJ18</strain>
    </source>
</reference>
<dbReference type="PANTHER" id="PTHR33408:SF2">
    <property type="entry name" value="TRANSPOSASE DDE DOMAIN-CONTAINING PROTEIN"/>
    <property type="match status" value="1"/>
</dbReference>
<organism evidence="3 4">
    <name type="scientific">Alkalicoccus urumqiensis</name>
    <name type="common">Bacillus urumqiensis</name>
    <dbReference type="NCBI Taxonomy" id="1548213"/>
    <lineage>
        <taxon>Bacteria</taxon>
        <taxon>Bacillati</taxon>
        <taxon>Bacillota</taxon>
        <taxon>Bacilli</taxon>
        <taxon>Bacillales</taxon>
        <taxon>Bacillaceae</taxon>
        <taxon>Alkalicoccus</taxon>
    </lineage>
</organism>
<dbReference type="PANTHER" id="PTHR33408">
    <property type="entry name" value="TRANSPOSASE"/>
    <property type="match status" value="1"/>
</dbReference>
<feature type="domain" description="Transposase DDE" evidence="2">
    <location>
        <begin position="193"/>
        <end position="319"/>
    </location>
</feature>
<accession>A0A2P6MHE5</accession>
<gene>
    <name evidence="3" type="ORF">C6I21_09205</name>
</gene>
<evidence type="ECO:0000313" key="3">
    <source>
        <dbReference type="EMBL" id="PRO65688.1"/>
    </source>
</evidence>
<protein>
    <recommendedName>
        <fullName evidence="2">Transposase DDE domain-containing protein</fullName>
    </recommendedName>
</protein>
<dbReference type="EMBL" id="PVNS01000007">
    <property type="protein sequence ID" value="PRO65688.1"/>
    <property type="molecule type" value="Genomic_DNA"/>
</dbReference>
<proteinExistence type="predicted"/>
<dbReference type="Proteomes" id="UP000243650">
    <property type="component" value="Unassembled WGS sequence"/>
</dbReference>
<feature type="region of interest" description="Disordered" evidence="1">
    <location>
        <begin position="1"/>
        <end position="36"/>
    </location>
</feature>
<name>A0A2P6MHE5_ALKUR</name>
<dbReference type="Pfam" id="PF13751">
    <property type="entry name" value="DDE_Tnp_1_6"/>
    <property type="match status" value="1"/>
</dbReference>
<comment type="caution">
    <text evidence="3">The sequence shown here is derived from an EMBL/GenBank/DDBJ whole genome shotgun (WGS) entry which is preliminary data.</text>
</comment>
<evidence type="ECO:0000259" key="2">
    <source>
        <dbReference type="Pfam" id="PF13751"/>
    </source>
</evidence>
<dbReference type="AlphaFoldDB" id="A0A2P6MHE5"/>
<evidence type="ECO:0000256" key="1">
    <source>
        <dbReference type="SAM" id="MobiDB-lite"/>
    </source>
</evidence>
<keyword evidence="4" id="KW-1185">Reference proteome</keyword>
<evidence type="ECO:0000313" key="4">
    <source>
        <dbReference type="Proteomes" id="UP000243650"/>
    </source>
</evidence>
<dbReference type="InterPro" id="IPR025668">
    <property type="entry name" value="Tnp_DDE_dom"/>
</dbReference>